<evidence type="ECO:0000313" key="2">
    <source>
        <dbReference type="Proteomes" id="UP000519439"/>
    </source>
</evidence>
<dbReference type="EMBL" id="JACIDC010000002">
    <property type="protein sequence ID" value="MBB4039094.1"/>
    <property type="molecule type" value="Genomic_DNA"/>
</dbReference>
<evidence type="ECO:0000313" key="1">
    <source>
        <dbReference type="EMBL" id="MBB4039094.1"/>
    </source>
</evidence>
<dbReference type="RefSeq" id="WP_027314930.1">
    <property type="nucleotide sequence ID" value="NZ_JACIDC010000002.1"/>
</dbReference>
<dbReference type="AlphaFoldDB" id="A0A7W6ICX7"/>
<sequence>MREARIIVPLKDNDGNDLTAVHTFAKHALCRKFGGFTATPISGGWMDDDGTFYEDHSIAYDIAMVPDRQDDVLRDLVLELGVMARQLAMYCRYASGTVEIIDTSKALAA</sequence>
<proteinExistence type="predicted"/>
<dbReference type="Proteomes" id="UP000519439">
    <property type="component" value="Unassembled WGS sequence"/>
</dbReference>
<reference evidence="1 2" key="1">
    <citation type="submission" date="2020-08" db="EMBL/GenBank/DDBJ databases">
        <title>Genomic Encyclopedia of Type Strains, Phase IV (KMG-IV): sequencing the most valuable type-strain genomes for metagenomic binning, comparative biology and taxonomic classification.</title>
        <authorList>
            <person name="Goeker M."/>
        </authorList>
    </citation>
    <scope>NUCLEOTIDE SEQUENCE [LARGE SCALE GENOMIC DNA]</scope>
    <source>
        <strain evidence="1 2">DSM 15743</strain>
    </source>
</reference>
<accession>A0A7W6ICX7</accession>
<protein>
    <submittedName>
        <fullName evidence="1">Uncharacterized protein</fullName>
    </submittedName>
</protein>
<name>A0A7W6ICX7_9HYPH</name>
<organism evidence="1 2">
    <name type="scientific">Microvirga flocculans</name>
    <dbReference type="NCBI Taxonomy" id="217168"/>
    <lineage>
        <taxon>Bacteria</taxon>
        <taxon>Pseudomonadati</taxon>
        <taxon>Pseudomonadota</taxon>
        <taxon>Alphaproteobacteria</taxon>
        <taxon>Hyphomicrobiales</taxon>
        <taxon>Methylobacteriaceae</taxon>
        <taxon>Microvirga</taxon>
    </lineage>
</organism>
<comment type="caution">
    <text evidence="1">The sequence shown here is derived from an EMBL/GenBank/DDBJ whole genome shotgun (WGS) entry which is preliminary data.</text>
</comment>
<gene>
    <name evidence="1" type="ORF">GGR34_000729</name>
</gene>
<keyword evidence="2" id="KW-1185">Reference proteome</keyword>